<dbReference type="PANTHER" id="PTHR36456:SF1">
    <property type="entry name" value="UPF0232 PROTEIN SCO3875"/>
    <property type="match status" value="1"/>
</dbReference>
<evidence type="ECO:0000313" key="2">
    <source>
        <dbReference type="Proteomes" id="UP000559010"/>
    </source>
</evidence>
<dbReference type="RefSeq" id="WP_169677513.1">
    <property type="nucleotide sequence ID" value="NZ_JABBNU010000001.1"/>
</dbReference>
<protein>
    <submittedName>
        <fullName evidence="1">DUF721 domain-containing protein</fullName>
    </submittedName>
</protein>
<organism evidence="1 2">
    <name type="scientific">Marinigracilibium pacificum</name>
    <dbReference type="NCBI Taxonomy" id="2729599"/>
    <lineage>
        <taxon>Bacteria</taxon>
        <taxon>Pseudomonadati</taxon>
        <taxon>Bacteroidota</taxon>
        <taxon>Cytophagia</taxon>
        <taxon>Cytophagales</taxon>
        <taxon>Flammeovirgaceae</taxon>
        <taxon>Marinigracilibium</taxon>
    </lineage>
</organism>
<dbReference type="AlphaFoldDB" id="A0A848IUL9"/>
<dbReference type="InterPro" id="IPR007922">
    <property type="entry name" value="DciA-like"/>
</dbReference>
<keyword evidence="2" id="KW-1185">Reference proteome</keyword>
<proteinExistence type="predicted"/>
<gene>
    <name evidence="1" type="ORF">HH304_00650</name>
</gene>
<reference evidence="1 2" key="1">
    <citation type="submission" date="2020-04" db="EMBL/GenBank/DDBJ databases">
        <title>Flammeovirgaceae bacterium KN852 isolated from deep sea.</title>
        <authorList>
            <person name="Zhang D.-C."/>
        </authorList>
    </citation>
    <scope>NUCLEOTIDE SEQUENCE [LARGE SCALE GENOMIC DNA]</scope>
    <source>
        <strain evidence="1 2">KN852</strain>
    </source>
</reference>
<evidence type="ECO:0000313" key="1">
    <source>
        <dbReference type="EMBL" id="NMM46888.1"/>
    </source>
</evidence>
<dbReference type="PANTHER" id="PTHR36456">
    <property type="entry name" value="UPF0232 PROTEIN SCO3875"/>
    <property type="match status" value="1"/>
</dbReference>
<dbReference type="Pfam" id="PF05258">
    <property type="entry name" value="DciA"/>
    <property type="match status" value="1"/>
</dbReference>
<name>A0A848IUL9_9BACT</name>
<comment type="caution">
    <text evidence="1">The sequence shown here is derived from an EMBL/GenBank/DDBJ whole genome shotgun (WGS) entry which is preliminary data.</text>
</comment>
<accession>A0A848IUL9</accession>
<dbReference type="Proteomes" id="UP000559010">
    <property type="component" value="Unassembled WGS sequence"/>
</dbReference>
<sequence length="105" mass="12414">MARYNKKNSERKADISTLKDSIEAMLKEFKLETKYKETELIKAWPELMGPMIEKRTNKVFIKDKKLFVQLTSAPLKRELSMSRSKIMSLFHQKFGEIIIEDIVFL</sequence>
<dbReference type="EMBL" id="JABBNU010000001">
    <property type="protein sequence ID" value="NMM46888.1"/>
    <property type="molecule type" value="Genomic_DNA"/>
</dbReference>